<keyword evidence="3" id="KW-1185">Reference proteome</keyword>
<dbReference type="InterPro" id="IPR029044">
    <property type="entry name" value="Nucleotide-diphossugar_trans"/>
</dbReference>
<accession>A0ABW9GU36</accession>
<reference evidence="2 3" key="1">
    <citation type="submission" date="2024-09" db="EMBL/GenBank/DDBJ databases">
        <title>Aeromonas strains Genome sequencing and assembly.</title>
        <authorList>
            <person name="Hu X."/>
            <person name="Tang B."/>
        </authorList>
    </citation>
    <scope>NUCLEOTIDE SEQUENCE [LARGE SCALE GENOMIC DNA]</scope>
    <source>
        <strain evidence="2 3">NB23SCDHY001</strain>
    </source>
</reference>
<keyword evidence="2" id="KW-0328">Glycosyltransferase</keyword>
<dbReference type="EC" id="2.4.-.-" evidence="2"/>
<dbReference type="EMBL" id="JBGXBU010000004">
    <property type="protein sequence ID" value="MFM4893478.1"/>
    <property type="molecule type" value="Genomic_DNA"/>
</dbReference>
<dbReference type="SUPFAM" id="SSF53448">
    <property type="entry name" value="Nucleotide-diphospho-sugar transferases"/>
    <property type="match status" value="1"/>
</dbReference>
<proteinExistence type="predicted"/>
<dbReference type="PANTHER" id="PTHR22916">
    <property type="entry name" value="GLYCOSYLTRANSFERASE"/>
    <property type="match status" value="1"/>
</dbReference>
<dbReference type="GeneID" id="97220724"/>
<dbReference type="PANTHER" id="PTHR22916:SF3">
    <property type="entry name" value="UDP-GLCNAC:BETAGAL BETA-1,3-N-ACETYLGLUCOSAMINYLTRANSFERASE-LIKE PROTEIN 1"/>
    <property type="match status" value="1"/>
</dbReference>
<dbReference type="Proteomes" id="UP001630969">
    <property type="component" value="Unassembled WGS sequence"/>
</dbReference>
<dbReference type="InterPro" id="IPR001173">
    <property type="entry name" value="Glyco_trans_2-like"/>
</dbReference>
<evidence type="ECO:0000313" key="2">
    <source>
        <dbReference type="EMBL" id="MFM4893478.1"/>
    </source>
</evidence>
<dbReference type="RefSeq" id="WP_408790236.1">
    <property type="nucleotide sequence ID" value="NZ_JBGXBU010000004.1"/>
</dbReference>
<dbReference type="GO" id="GO:0016757">
    <property type="term" value="F:glycosyltransferase activity"/>
    <property type="evidence" value="ECO:0007669"/>
    <property type="project" value="UniProtKB-KW"/>
</dbReference>
<feature type="domain" description="Glycosyltransferase 2-like" evidence="1">
    <location>
        <begin position="9"/>
        <end position="140"/>
    </location>
</feature>
<keyword evidence="2" id="KW-0808">Transferase</keyword>
<gene>
    <name evidence="2" type="ORF">ACEUDJ_11455</name>
</gene>
<organism evidence="2 3">
    <name type="scientific">Aeromonas bivalvium</name>
    <dbReference type="NCBI Taxonomy" id="440079"/>
    <lineage>
        <taxon>Bacteria</taxon>
        <taxon>Pseudomonadati</taxon>
        <taxon>Pseudomonadota</taxon>
        <taxon>Gammaproteobacteria</taxon>
        <taxon>Aeromonadales</taxon>
        <taxon>Aeromonadaceae</taxon>
        <taxon>Aeromonas</taxon>
    </lineage>
</organism>
<protein>
    <submittedName>
        <fullName evidence="2">Glycosyltransferase</fullName>
        <ecNumber evidence="2">2.4.-.-</ecNumber>
    </submittedName>
</protein>
<name>A0ABW9GU36_9GAMM</name>
<dbReference type="Pfam" id="PF00535">
    <property type="entry name" value="Glycos_transf_2"/>
    <property type="match status" value="1"/>
</dbReference>
<evidence type="ECO:0000259" key="1">
    <source>
        <dbReference type="Pfam" id="PF00535"/>
    </source>
</evidence>
<dbReference type="Gene3D" id="3.90.550.10">
    <property type="entry name" value="Spore Coat Polysaccharide Biosynthesis Protein SpsA, Chain A"/>
    <property type="match status" value="1"/>
</dbReference>
<comment type="caution">
    <text evidence="2">The sequence shown here is derived from an EMBL/GenBank/DDBJ whole genome shotgun (WGS) entry which is preliminary data.</text>
</comment>
<sequence>MSSTQGLVSILIPVFNHEKYIEECLTSIINLTYANIEVLICDDGSIDNSLSIVKSWCLQHPGLDVKIFSQENKGVCHTLNRLLNEASGEFITICASDDALLPDSISLRLNVMHSDPAIEAVIGDAVVINGDSVEVNRSAMKSLYNANFSALAARPSRELVFNWSVVGPTLLAKRSLYNKIGMYDPSLLVEDRDFYLRALAINSLKFIPDVVAKYRVHSDNASRKSLAARANIWYQVALSNVKNAPLFNGIEKCFLRSHKVDLFLLSFKRKSLILILIFGFRAARRMIFGFIYKTSLLFRR</sequence>
<evidence type="ECO:0000313" key="3">
    <source>
        <dbReference type="Proteomes" id="UP001630969"/>
    </source>
</evidence>